<dbReference type="GO" id="GO:0004497">
    <property type="term" value="F:monooxygenase activity"/>
    <property type="evidence" value="ECO:0007669"/>
    <property type="project" value="InterPro"/>
</dbReference>
<dbReference type="InterPro" id="IPR001128">
    <property type="entry name" value="Cyt_P450"/>
</dbReference>
<dbReference type="Proteomes" id="UP000631114">
    <property type="component" value="Unassembled WGS sequence"/>
</dbReference>
<evidence type="ECO:0000256" key="1">
    <source>
        <dbReference type="ARBA" id="ARBA00001971"/>
    </source>
</evidence>
<keyword evidence="4 11" id="KW-0812">Transmembrane</keyword>
<dbReference type="SUPFAM" id="SSF48264">
    <property type="entry name" value="Cytochrome P450"/>
    <property type="match status" value="1"/>
</dbReference>
<evidence type="ECO:0000256" key="11">
    <source>
        <dbReference type="SAM" id="Phobius"/>
    </source>
</evidence>
<dbReference type="GO" id="GO:0044550">
    <property type="term" value="P:secondary metabolite biosynthetic process"/>
    <property type="evidence" value="ECO:0007669"/>
    <property type="project" value="UniProtKB-ARBA"/>
</dbReference>
<dbReference type="InterPro" id="IPR002401">
    <property type="entry name" value="Cyt_P450_E_grp-I"/>
</dbReference>
<dbReference type="EMBL" id="JADFTS010000002">
    <property type="protein sequence ID" value="KAF9619769.1"/>
    <property type="molecule type" value="Genomic_DNA"/>
</dbReference>
<evidence type="ECO:0000256" key="5">
    <source>
        <dbReference type="ARBA" id="ARBA00022723"/>
    </source>
</evidence>
<dbReference type="OrthoDB" id="1055148at2759"/>
<dbReference type="PRINTS" id="PR00463">
    <property type="entry name" value="EP450I"/>
</dbReference>
<dbReference type="AlphaFoldDB" id="A0A835IM88"/>
<dbReference type="GO" id="GO:0016705">
    <property type="term" value="F:oxidoreductase activity, acting on paired donors, with incorporation or reduction of molecular oxygen"/>
    <property type="evidence" value="ECO:0007669"/>
    <property type="project" value="InterPro"/>
</dbReference>
<dbReference type="GO" id="GO:0020037">
    <property type="term" value="F:heme binding"/>
    <property type="evidence" value="ECO:0007669"/>
    <property type="project" value="InterPro"/>
</dbReference>
<reference evidence="12 13" key="1">
    <citation type="submission" date="2020-10" db="EMBL/GenBank/DDBJ databases">
        <title>The Coptis chinensis genome and diversification of protoberbering-type alkaloids.</title>
        <authorList>
            <person name="Wang B."/>
            <person name="Shu S."/>
            <person name="Song C."/>
            <person name="Liu Y."/>
        </authorList>
    </citation>
    <scope>NUCLEOTIDE SEQUENCE [LARGE SCALE GENOMIC DNA]</scope>
    <source>
        <strain evidence="12">HL-2020</strain>
        <tissue evidence="12">Leaf</tissue>
    </source>
</reference>
<dbReference type="InterPro" id="IPR050651">
    <property type="entry name" value="Plant_Cytochrome_P450_Monoox"/>
</dbReference>
<comment type="caution">
    <text evidence="12">The sequence shown here is derived from an EMBL/GenBank/DDBJ whole genome shotgun (WGS) entry which is preliminary data.</text>
</comment>
<feature type="binding site" description="axial binding residue" evidence="10">
    <location>
        <position position="138"/>
    </location>
    <ligand>
        <name>heme</name>
        <dbReference type="ChEBI" id="CHEBI:30413"/>
    </ligand>
    <ligandPart>
        <name>Fe</name>
        <dbReference type="ChEBI" id="CHEBI:18248"/>
    </ligandPart>
</feature>
<comment type="subcellular location">
    <subcellularLocation>
        <location evidence="2">Membrane</location>
    </subcellularLocation>
</comment>
<evidence type="ECO:0000256" key="7">
    <source>
        <dbReference type="ARBA" id="ARBA00023002"/>
    </source>
</evidence>
<accession>A0A835IM88</accession>
<dbReference type="GO" id="GO:0016020">
    <property type="term" value="C:membrane"/>
    <property type="evidence" value="ECO:0007669"/>
    <property type="project" value="UniProtKB-SubCell"/>
</dbReference>
<keyword evidence="7" id="KW-0560">Oxidoreductase</keyword>
<gene>
    <name evidence="12" type="ORF">IFM89_009291</name>
</gene>
<evidence type="ECO:0000313" key="12">
    <source>
        <dbReference type="EMBL" id="KAF9619769.1"/>
    </source>
</evidence>
<dbReference type="Pfam" id="PF00067">
    <property type="entry name" value="p450"/>
    <property type="match status" value="1"/>
</dbReference>
<evidence type="ECO:0000256" key="4">
    <source>
        <dbReference type="ARBA" id="ARBA00022692"/>
    </source>
</evidence>
<proteinExistence type="predicted"/>
<dbReference type="InterPro" id="IPR036396">
    <property type="entry name" value="Cyt_P450_sf"/>
</dbReference>
<dbReference type="PANTHER" id="PTHR47947">
    <property type="entry name" value="CYTOCHROME P450 82C3-RELATED"/>
    <property type="match status" value="1"/>
</dbReference>
<evidence type="ECO:0000256" key="9">
    <source>
        <dbReference type="ARBA" id="ARBA00023136"/>
    </source>
</evidence>
<feature type="transmembrane region" description="Helical" evidence="11">
    <location>
        <begin position="138"/>
        <end position="156"/>
    </location>
</feature>
<keyword evidence="5 10" id="KW-0479">Metal-binding</keyword>
<dbReference type="Gene3D" id="1.10.630.10">
    <property type="entry name" value="Cytochrome P450"/>
    <property type="match status" value="1"/>
</dbReference>
<evidence type="ECO:0000313" key="13">
    <source>
        <dbReference type="Proteomes" id="UP000631114"/>
    </source>
</evidence>
<keyword evidence="8 10" id="KW-0408">Iron</keyword>
<evidence type="ECO:0000256" key="10">
    <source>
        <dbReference type="PIRSR" id="PIRSR602401-1"/>
    </source>
</evidence>
<protein>
    <recommendedName>
        <fullName evidence="14">Cytochrome P450</fullName>
    </recommendedName>
</protein>
<keyword evidence="6 11" id="KW-1133">Transmembrane helix</keyword>
<evidence type="ECO:0000256" key="3">
    <source>
        <dbReference type="ARBA" id="ARBA00022617"/>
    </source>
</evidence>
<evidence type="ECO:0000256" key="2">
    <source>
        <dbReference type="ARBA" id="ARBA00004370"/>
    </source>
</evidence>
<evidence type="ECO:0000256" key="8">
    <source>
        <dbReference type="ARBA" id="ARBA00023004"/>
    </source>
</evidence>
<comment type="cofactor">
    <cofactor evidence="1 10">
        <name>heme</name>
        <dbReference type="ChEBI" id="CHEBI:30413"/>
    </cofactor>
</comment>
<keyword evidence="13" id="KW-1185">Reference proteome</keyword>
<name>A0A835IM88_9MAGN</name>
<evidence type="ECO:0008006" key="14">
    <source>
        <dbReference type="Google" id="ProtNLM"/>
    </source>
</evidence>
<dbReference type="GO" id="GO:0005506">
    <property type="term" value="F:iron ion binding"/>
    <property type="evidence" value="ECO:0007669"/>
    <property type="project" value="InterPro"/>
</dbReference>
<evidence type="ECO:0000256" key="6">
    <source>
        <dbReference type="ARBA" id="ARBA00022989"/>
    </source>
</evidence>
<sequence length="175" mass="19704">MTYSYDHYHHAVAFRVWAFDVNAQAEIDTHVGKDTQVDESDIVKLVYLQAIVKETLLLYPAAPLSTPHESIKDCTIASYHTPAGTRLITNIWNIQRDPCIWCNPSEFQPEMFLTDQANVDVRGQHFELIPCGSGRRSCLGISLVLLMVHLALAHLLQGFDFETPLDAFVDMTKSA</sequence>
<keyword evidence="3 10" id="KW-0349">Heme</keyword>
<organism evidence="12 13">
    <name type="scientific">Coptis chinensis</name>
    <dbReference type="NCBI Taxonomy" id="261450"/>
    <lineage>
        <taxon>Eukaryota</taxon>
        <taxon>Viridiplantae</taxon>
        <taxon>Streptophyta</taxon>
        <taxon>Embryophyta</taxon>
        <taxon>Tracheophyta</taxon>
        <taxon>Spermatophyta</taxon>
        <taxon>Magnoliopsida</taxon>
        <taxon>Ranunculales</taxon>
        <taxon>Ranunculaceae</taxon>
        <taxon>Coptidoideae</taxon>
        <taxon>Coptis</taxon>
    </lineage>
</organism>
<keyword evidence="9 11" id="KW-0472">Membrane</keyword>
<dbReference type="PANTHER" id="PTHR47947:SF26">
    <property type="entry name" value="CYTOCHROME P450"/>
    <property type="match status" value="1"/>
</dbReference>